<dbReference type="InterPro" id="IPR017907">
    <property type="entry name" value="Znf_RING_CS"/>
</dbReference>
<dbReference type="Pfam" id="PF00643">
    <property type="entry name" value="zf-B_box"/>
    <property type="match status" value="1"/>
</dbReference>
<dbReference type="SMART" id="SM00184">
    <property type="entry name" value="RING"/>
    <property type="match status" value="1"/>
</dbReference>
<sequence length="451" mass="50769">MAGKLEGELQESLQCPVCLETLTDPRALPCIHNFCIACLEKVYSESQSKGESRDELECPTCRVKHPLPNGDVHKISKNYQLADVIELLRSHSNTSNNDDEVCNEVPPKKEKKKDEAKEEFLCDVHSKKQDMYCLKCQFLVCRSCISDPVHSDHEVIDHEDVIGQLMEEVKELEGLVNNAGSNIEEHLAEANALKKQESENLESCKLELTDYFDQTTSRLRERIKKAQEKLSEVETHQKSLSQMLEDVKISQNKQRDADIEELIKSKENAGRLVESAQNLLSSKEQYNSREAVSKASSIVKKMRSVVDTNTQFALTSDPIEYKFSSQKDPLQCELIDQSAIVVSGLQERARTGANTFTIKYLKKLHSPPEISVTIKLPNGRQCTAEEVKVEPVADSSNEWTVVYFLSSGGFLSLFTRRIIEISVCINAIEAKGSPFKVQYGVTKDLVLNPLI</sequence>
<dbReference type="EnsemblMetazoa" id="Aqu2.1.41238_001">
    <property type="protein sequence ID" value="Aqu2.1.41238_001"/>
    <property type="gene ID" value="Aqu2.1.41238"/>
</dbReference>
<dbReference type="PROSITE" id="PS50119">
    <property type="entry name" value="ZF_BBOX"/>
    <property type="match status" value="1"/>
</dbReference>
<evidence type="ECO:0000259" key="7">
    <source>
        <dbReference type="PROSITE" id="PS50119"/>
    </source>
</evidence>
<reference evidence="9" key="1">
    <citation type="journal article" date="2010" name="Nature">
        <title>The Amphimedon queenslandica genome and the evolution of animal complexity.</title>
        <authorList>
            <person name="Srivastava M."/>
            <person name="Simakov O."/>
            <person name="Chapman J."/>
            <person name="Fahey B."/>
            <person name="Gauthier M.E."/>
            <person name="Mitros T."/>
            <person name="Richards G.S."/>
            <person name="Conaco C."/>
            <person name="Dacre M."/>
            <person name="Hellsten U."/>
            <person name="Larroux C."/>
            <person name="Putnam N.H."/>
            <person name="Stanke M."/>
            <person name="Adamska M."/>
            <person name="Darling A."/>
            <person name="Degnan S.M."/>
            <person name="Oakley T.H."/>
            <person name="Plachetzki D.C."/>
            <person name="Zhai Y."/>
            <person name="Adamski M."/>
            <person name="Calcino A."/>
            <person name="Cummins S.F."/>
            <person name="Goodstein D.M."/>
            <person name="Harris C."/>
            <person name="Jackson D.J."/>
            <person name="Leys S.P."/>
            <person name="Shu S."/>
            <person name="Woodcroft B.J."/>
            <person name="Vervoort M."/>
            <person name="Kosik K.S."/>
            <person name="Manning G."/>
            <person name="Degnan B.M."/>
            <person name="Rokhsar D.S."/>
        </authorList>
    </citation>
    <scope>NUCLEOTIDE SEQUENCE [LARGE SCALE GENOMIC DNA]</scope>
</reference>
<dbReference type="OrthoDB" id="654191at2759"/>
<dbReference type="Gene3D" id="3.30.40.10">
    <property type="entry name" value="Zinc/RING finger domain, C3HC4 (zinc finger)"/>
    <property type="match status" value="1"/>
</dbReference>
<keyword evidence="9" id="KW-1185">Reference proteome</keyword>
<evidence type="ECO:0000313" key="9">
    <source>
        <dbReference type="Proteomes" id="UP000007879"/>
    </source>
</evidence>
<dbReference type="OMA" id="HEVIDHE"/>
<feature type="domain" description="B box-type" evidence="7">
    <location>
        <begin position="117"/>
        <end position="158"/>
    </location>
</feature>
<dbReference type="Gene3D" id="3.30.160.60">
    <property type="entry name" value="Classic Zinc Finger"/>
    <property type="match status" value="1"/>
</dbReference>
<evidence type="ECO:0000256" key="4">
    <source>
        <dbReference type="PROSITE-ProRule" id="PRU00024"/>
    </source>
</evidence>
<evidence type="ECO:0000256" key="2">
    <source>
        <dbReference type="ARBA" id="ARBA00022771"/>
    </source>
</evidence>
<dbReference type="PANTHER" id="PTHR25462:SF296">
    <property type="entry name" value="MEIOTIC P26, ISOFORM F"/>
    <property type="match status" value="1"/>
</dbReference>
<proteinExistence type="predicted"/>
<dbReference type="InParanoid" id="A0A1X7VPC0"/>
<dbReference type="InterPro" id="IPR013083">
    <property type="entry name" value="Znf_RING/FYVE/PHD"/>
</dbReference>
<dbReference type="InterPro" id="IPR027370">
    <property type="entry name" value="Znf-RING_euk"/>
</dbReference>
<keyword evidence="5" id="KW-0175">Coiled coil</keyword>
<reference evidence="8" key="2">
    <citation type="submission" date="2017-05" db="UniProtKB">
        <authorList>
            <consortium name="EnsemblMetazoa"/>
        </authorList>
    </citation>
    <scope>IDENTIFICATION</scope>
</reference>
<organism evidence="8">
    <name type="scientific">Amphimedon queenslandica</name>
    <name type="common">Sponge</name>
    <dbReference type="NCBI Taxonomy" id="400682"/>
    <lineage>
        <taxon>Eukaryota</taxon>
        <taxon>Metazoa</taxon>
        <taxon>Porifera</taxon>
        <taxon>Demospongiae</taxon>
        <taxon>Heteroscleromorpha</taxon>
        <taxon>Haplosclerida</taxon>
        <taxon>Niphatidae</taxon>
        <taxon>Amphimedon</taxon>
    </lineage>
</organism>
<dbReference type="EnsemblMetazoa" id="XM_020007486.1">
    <property type="protein sequence ID" value="XP_019863045.1"/>
    <property type="gene ID" value="LOC105316502"/>
</dbReference>
<dbReference type="KEGG" id="aqu:105316502"/>
<dbReference type="GO" id="GO:0008270">
    <property type="term" value="F:zinc ion binding"/>
    <property type="evidence" value="ECO:0007669"/>
    <property type="project" value="UniProtKB-KW"/>
</dbReference>
<dbReference type="SUPFAM" id="SSF57845">
    <property type="entry name" value="B-box zinc-binding domain"/>
    <property type="match status" value="1"/>
</dbReference>
<dbReference type="InterPro" id="IPR047153">
    <property type="entry name" value="TRIM45/56/19-like"/>
</dbReference>
<dbReference type="SUPFAM" id="SSF57850">
    <property type="entry name" value="RING/U-box"/>
    <property type="match status" value="1"/>
</dbReference>
<dbReference type="eggNOG" id="KOG2177">
    <property type="taxonomic scope" value="Eukaryota"/>
</dbReference>
<name>A0A1X7VPC0_AMPQE</name>
<gene>
    <name evidence="8" type="primary">105316502</name>
</gene>
<dbReference type="Proteomes" id="UP000007879">
    <property type="component" value="Unassembled WGS sequence"/>
</dbReference>
<feature type="domain" description="RING-type" evidence="6">
    <location>
        <begin position="15"/>
        <end position="62"/>
    </location>
</feature>
<keyword evidence="2 4" id="KW-0863">Zinc-finger</keyword>
<dbReference type="AlphaFoldDB" id="A0A1X7VPC0"/>
<accession>A0A1X7VPC0</accession>
<evidence type="ECO:0000256" key="3">
    <source>
        <dbReference type="ARBA" id="ARBA00022833"/>
    </source>
</evidence>
<keyword evidence="1" id="KW-0479">Metal-binding</keyword>
<dbReference type="InterPro" id="IPR000315">
    <property type="entry name" value="Znf_B-box"/>
</dbReference>
<feature type="coiled-coil region" evidence="5">
    <location>
        <begin position="162"/>
        <end position="279"/>
    </location>
</feature>
<dbReference type="Pfam" id="PF13445">
    <property type="entry name" value="zf-RING_UBOX"/>
    <property type="match status" value="1"/>
</dbReference>
<dbReference type="PROSITE" id="PS00518">
    <property type="entry name" value="ZF_RING_1"/>
    <property type="match status" value="1"/>
</dbReference>
<dbReference type="InterPro" id="IPR001841">
    <property type="entry name" value="Znf_RING"/>
</dbReference>
<evidence type="ECO:0000256" key="5">
    <source>
        <dbReference type="SAM" id="Coils"/>
    </source>
</evidence>
<evidence type="ECO:0000259" key="6">
    <source>
        <dbReference type="PROSITE" id="PS50089"/>
    </source>
</evidence>
<evidence type="ECO:0008006" key="10">
    <source>
        <dbReference type="Google" id="ProtNLM"/>
    </source>
</evidence>
<keyword evidence="3" id="KW-0862">Zinc</keyword>
<dbReference type="PROSITE" id="PS50089">
    <property type="entry name" value="ZF_RING_2"/>
    <property type="match status" value="1"/>
</dbReference>
<dbReference type="CDD" id="cd19756">
    <property type="entry name" value="Bbox2"/>
    <property type="match status" value="1"/>
</dbReference>
<dbReference type="PANTHER" id="PTHR25462">
    <property type="entry name" value="BONUS, ISOFORM C-RELATED"/>
    <property type="match status" value="1"/>
</dbReference>
<protein>
    <recommendedName>
        <fullName evidence="10">RING-type domain-containing protein</fullName>
    </recommendedName>
</protein>
<evidence type="ECO:0000313" key="8">
    <source>
        <dbReference type="EnsemblMetazoa" id="Aqu2.1.41238_001"/>
    </source>
</evidence>
<evidence type="ECO:0000256" key="1">
    <source>
        <dbReference type="ARBA" id="ARBA00022723"/>
    </source>
</evidence>